<evidence type="ECO:0000313" key="3">
    <source>
        <dbReference type="Proteomes" id="UP000316252"/>
    </source>
</evidence>
<comment type="caution">
    <text evidence="2">The sequence shown here is derived from an EMBL/GenBank/DDBJ whole genome shotgun (WGS) entry which is preliminary data.</text>
</comment>
<name>A0A506Y7P8_9MICO</name>
<dbReference type="Proteomes" id="UP000316252">
    <property type="component" value="Unassembled WGS sequence"/>
</dbReference>
<dbReference type="InterPro" id="IPR036388">
    <property type="entry name" value="WH-like_DNA-bd_sf"/>
</dbReference>
<dbReference type="SUPFAM" id="SSF46894">
    <property type="entry name" value="C-terminal effector domain of the bipartite response regulators"/>
    <property type="match status" value="1"/>
</dbReference>
<dbReference type="AlphaFoldDB" id="A0A506Y7P8"/>
<dbReference type="GO" id="GO:0003677">
    <property type="term" value="F:DNA binding"/>
    <property type="evidence" value="ECO:0007669"/>
    <property type="project" value="InterPro"/>
</dbReference>
<organism evidence="2 3">
    <name type="scientific">Schumannella soli</name>
    <dbReference type="NCBI Taxonomy" id="2590779"/>
    <lineage>
        <taxon>Bacteria</taxon>
        <taxon>Bacillati</taxon>
        <taxon>Actinomycetota</taxon>
        <taxon>Actinomycetes</taxon>
        <taxon>Micrococcales</taxon>
        <taxon>Microbacteriaceae</taxon>
        <taxon>Schumannella</taxon>
    </lineage>
</organism>
<gene>
    <name evidence="2" type="ORF">FJ657_05360</name>
</gene>
<proteinExistence type="predicted"/>
<dbReference type="GO" id="GO:0006355">
    <property type="term" value="P:regulation of DNA-templated transcription"/>
    <property type="evidence" value="ECO:0007669"/>
    <property type="project" value="InterPro"/>
</dbReference>
<accession>A0A506Y7P8</accession>
<dbReference type="EMBL" id="VHQG01000001">
    <property type="protein sequence ID" value="TPW78055.1"/>
    <property type="molecule type" value="Genomic_DNA"/>
</dbReference>
<evidence type="ECO:0000256" key="1">
    <source>
        <dbReference type="SAM" id="MobiDB-lite"/>
    </source>
</evidence>
<sequence>MSRILAKTYDGAGFVDEHGIEHRSFYCDLVQAPAGSEEEPEPIVAPVPAPSPEPEAPARAKDLLPQLRVTPRQLVAAALAVAGFTRREAADILSMSPHTYDKLLSSFRRRYAAVGRPLSSRVAIARELEQEVPAVVRGVQVIRPAVQQQA</sequence>
<feature type="compositionally biased region" description="Pro residues" evidence="1">
    <location>
        <begin position="43"/>
        <end position="55"/>
    </location>
</feature>
<dbReference type="RefSeq" id="WP_141162580.1">
    <property type="nucleotide sequence ID" value="NZ_VHQG01000001.1"/>
</dbReference>
<dbReference type="Gene3D" id="1.10.10.10">
    <property type="entry name" value="Winged helix-like DNA-binding domain superfamily/Winged helix DNA-binding domain"/>
    <property type="match status" value="1"/>
</dbReference>
<keyword evidence="3" id="KW-1185">Reference proteome</keyword>
<feature type="region of interest" description="Disordered" evidence="1">
    <location>
        <begin position="36"/>
        <end position="58"/>
    </location>
</feature>
<dbReference type="InterPro" id="IPR016032">
    <property type="entry name" value="Sig_transdc_resp-reg_C-effctor"/>
</dbReference>
<evidence type="ECO:0000313" key="2">
    <source>
        <dbReference type="EMBL" id="TPW78055.1"/>
    </source>
</evidence>
<reference evidence="2 3" key="1">
    <citation type="submission" date="2019-06" db="EMBL/GenBank/DDBJ databases">
        <authorList>
            <person name="Li F."/>
        </authorList>
    </citation>
    <scope>NUCLEOTIDE SEQUENCE [LARGE SCALE GENOMIC DNA]</scope>
    <source>
        <strain evidence="2 3">10F1D-1</strain>
    </source>
</reference>
<protein>
    <submittedName>
        <fullName evidence="2">Uncharacterized protein</fullName>
    </submittedName>
</protein>